<dbReference type="UniPathway" id="UPA00269">
    <property type="reaction ID" value="UER00713"/>
</dbReference>
<dbReference type="InterPro" id="IPR023754">
    <property type="entry name" value="HemeA_Synthase_type2"/>
</dbReference>
<dbReference type="GO" id="GO:0120547">
    <property type="term" value="F:heme A synthase activity"/>
    <property type="evidence" value="ECO:0007669"/>
    <property type="project" value="UniProtKB-EC"/>
</dbReference>
<evidence type="ECO:0000313" key="14">
    <source>
        <dbReference type="Proteomes" id="UP000321055"/>
    </source>
</evidence>
<feature type="transmembrane region" description="Helical" evidence="12">
    <location>
        <begin position="90"/>
        <end position="108"/>
    </location>
</feature>
<dbReference type="GO" id="GO:0006784">
    <property type="term" value="P:heme A biosynthetic process"/>
    <property type="evidence" value="ECO:0007669"/>
    <property type="project" value="UniProtKB-UniRule"/>
</dbReference>
<keyword evidence="4 12" id="KW-0479">Metal-binding</keyword>
<keyword evidence="7 12" id="KW-0408">Iron</keyword>
<accession>A0A5C7VR16</accession>
<evidence type="ECO:0000256" key="7">
    <source>
        <dbReference type="ARBA" id="ARBA00023004"/>
    </source>
</evidence>
<keyword evidence="12" id="KW-1003">Cell membrane</keyword>
<keyword evidence="8 12" id="KW-0350">Heme biosynthesis</keyword>
<comment type="caution">
    <text evidence="13">The sequence shown here is derived from an EMBL/GenBank/DDBJ whole genome shotgun (WGS) entry which is preliminary data.</text>
</comment>
<feature type="binding site" description="axial binding residue" evidence="12">
    <location>
        <position position="257"/>
    </location>
    <ligand>
        <name>heme</name>
        <dbReference type="ChEBI" id="CHEBI:30413"/>
    </ligand>
    <ligandPart>
        <name>Fe</name>
        <dbReference type="ChEBI" id="CHEBI:18248"/>
    </ligandPart>
</feature>
<evidence type="ECO:0000256" key="11">
    <source>
        <dbReference type="ARBA" id="ARBA00048044"/>
    </source>
</evidence>
<dbReference type="AlphaFoldDB" id="A0A5C7VR16"/>
<evidence type="ECO:0000256" key="2">
    <source>
        <dbReference type="ARBA" id="ARBA00004141"/>
    </source>
</evidence>
<feature type="transmembrane region" description="Helical" evidence="12">
    <location>
        <begin position="7"/>
        <end position="26"/>
    </location>
</feature>
<evidence type="ECO:0000256" key="4">
    <source>
        <dbReference type="ARBA" id="ARBA00022723"/>
    </source>
</evidence>
<evidence type="ECO:0000256" key="12">
    <source>
        <dbReference type="HAMAP-Rule" id="MF_01665"/>
    </source>
</evidence>
<dbReference type="GO" id="GO:0046872">
    <property type="term" value="F:metal ion binding"/>
    <property type="evidence" value="ECO:0007669"/>
    <property type="project" value="UniProtKB-KW"/>
</dbReference>
<evidence type="ECO:0000313" key="13">
    <source>
        <dbReference type="EMBL" id="TXI26578.1"/>
    </source>
</evidence>
<evidence type="ECO:0000256" key="9">
    <source>
        <dbReference type="ARBA" id="ARBA00023136"/>
    </source>
</evidence>
<dbReference type="EMBL" id="SSFX01000098">
    <property type="protein sequence ID" value="TXI26578.1"/>
    <property type="molecule type" value="Genomic_DNA"/>
</dbReference>
<keyword evidence="9 12" id="KW-0472">Membrane</keyword>
<feature type="binding site" description="axial binding residue" evidence="12">
    <location>
        <position position="318"/>
    </location>
    <ligand>
        <name>heme</name>
        <dbReference type="ChEBI" id="CHEBI:30413"/>
    </ligand>
    <ligandPart>
        <name>Fe</name>
        <dbReference type="ChEBI" id="CHEBI:18248"/>
    </ligandPart>
</feature>
<feature type="transmembrane region" description="Helical" evidence="12">
    <location>
        <begin position="120"/>
        <end position="143"/>
    </location>
</feature>
<comment type="function">
    <text evidence="12">Catalyzes the conversion of heme O to heme A by two successive hydroxylations of the methyl group at C8. The first hydroxylation forms heme I, the second hydroxylation results in an unstable dihydroxymethyl group, which spontaneously dehydrates, resulting in the formyl group of heme A.</text>
</comment>
<name>A0A5C7VR16_9PROT</name>
<dbReference type="InterPro" id="IPR003780">
    <property type="entry name" value="COX15/CtaA_fam"/>
</dbReference>
<comment type="pathway">
    <text evidence="10 12">Porphyrin-containing compound metabolism; heme A biosynthesis; heme A from heme O: step 1/1.</text>
</comment>
<dbReference type="EC" id="1.17.99.9" evidence="12"/>
<feature type="transmembrane region" description="Helical" evidence="12">
    <location>
        <begin position="316"/>
        <end position="332"/>
    </location>
</feature>
<gene>
    <name evidence="12" type="primary">ctaA</name>
    <name evidence="13" type="ORF">E6Q60_12165</name>
</gene>
<organism evidence="13 14">
    <name type="scientific">Nitrosomonas oligotropha</name>
    <dbReference type="NCBI Taxonomy" id="42354"/>
    <lineage>
        <taxon>Bacteria</taxon>
        <taxon>Pseudomonadati</taxon>
        <taxon>Pseudomonadota</taxon>
        <taxon>Betaproteobacteria</taxon>
        <taxon>Nitrosomonadales</taxon>
        <taxon>Nitrosomonadaceae</taxon>
        <taxon>Nitrosomonas</taxon>
    </lineage>
</organism>
<evidence type="ECO:0000256" key="6">
    <source>
        <dbReference type="ARBA" id="ARBA00023002"/>
    </source>
</evidence>
<dbReference type="InterPro" id="IPR016410">
    <property type="entry name" value="Phage_imm"/>
</dbReference>
<feature type="transmembrane region" description="Helical" evidence="12">
    <location>
        <begin position="378"/>
        <end position="398"/>
    </location>
</feature>
<evidence type="ECO:0000256" key="10">
    <source>
        <dbReference type="ARBA" id="ARBA00044501"/>
    </source>
</evidence>
<sequence>MQKPIAIWLLICCALVFAMIVVGGVTRLTDSGLSIVEWQPIVGTMPPITQQDWDVLLEKYRATPQYQQVNKGMSVDEFKSIFWWEYFHRVLGRLIGLVFFVPFVYFLVKKQIDRPLGIKLAGIFVLGGLQGFMGWYMVMSGLVNDPHVSQYRLTAHLGLAFVIFAAMFWVALGLLSPHREYSPANEKLQGLRRFSFSLSSLIFIMVLSGGFVAGIRAGLAYNTFPLMNGHVIPPDLFILEPWYRNFFDNITTVQFDHRLIAWILAFSVPIFWLKSRTVELQGTTRLACNLFLLMLAIQISLGIATLLHAVPIPLGASHQGGAVLLFAASLWVSHRLSLATSTQPHGSTWLKNVIWGCIAVSMLFGLIYGVTTTGASPIGVPVIVGIGALLYFIPGFVATSRNHPNQTAIVILNIVAGWTFLGWVVALVWASLRIKPEDSQTAA</sequence>
<keyword evidence="3 12" id="KW-0812">Transmembrane</keyword>
<feature type="transmembrane region" description="Helical" evidence="12">
    <location>
        <begin position="353"/>
        <end position="372"/>
    </location>
</feature>
<feature type="transmembrane region" description="Helical" evidence="12">
    <location>
        <begin position="410"/>
        <end position="432"/>
    </location>
</feature>
<dbReference type="Pfam" id="PF02628">
    <property type="entry name" value="COX15-CtaA"/>
    <property type="match status" value="1"/>
</dbReference>
<dbReference type="GO" id="GO:0005886">
    <property type="term" value="C:plasma membrane"/>
    <property type="evidence" value="ECO:0007669"/>
    <property type="project" value="UniProtKB-SubCell"/>
</dbReference>
<evidence type="ECO:0000256" key="5">
    <source>
        <dbReference type="ARBA" id="ARBA00022989"/>
    </source>
</evidence>
<feature type="transmembrane region" description="Helical" evidence="12">
    <location>
        <begin position="287"/>
        <end position="310"/>
    </location>
</feature>
<feature type="transmembrane region" description="Helical" evidence="12">
    <location>
        <begin position="196"/>
        <end position="219"/>
    </location>
</feature>
<keyword evidence="6 12" id="KW-0560">Oxidoreductase</keyword>
<comment type="catalytic activity">
    <reaction evidence="11">
        <text>Fe(II)-heme o + 2 A + H2O = Fe(II)-heme a + 2 AH2</text>
        <dbReference type="Rhea" id="RHEA:63388"/>
        <dbReference type="ChEBI" id="CHEBI:13193"/>
        <dbReference type="ChEBI" id="CHEBI:15377"/>
        <dbReference type="ChEBI" id="CHEBI:17499"/>
        <dbReference type="ChEBI" id="CHEBI:60530"/>
        <dbReference type="ChEBI" id="CHEBI:61715"/>
        <dbReference type="EC" id="1.17.99.9"/>
    </reaction>
    <physiologicalReaction direction="left-to-right" evidence="11">
        <dbReference type="Rhea" id="RHEA:63389"/>
    </physiologicalReaction>
</comment>
<evidence type="ECO:0000256" key="1">
    <source>
        <dbReference type="ARBA" id="ARBA00001970"/>
    </source>
</evidence>
<protein>
    <recommendedName>
        <fullName evidence="12">Heme A synthase</fullName>
        <shortName evidence="12">HAS</shortName>
        <ecNumber evidence="12">1.17.99.9</ecNumber>
    </recommendedName>
    <alternativeName>
        <fullName evidence="12">Cytochrome aa3-controlling protein</fullName>
    </alternativeName>
</protein>
<dbReference type="GO" id="GO:0016653">
    <property type="term" value="F:oxidoreductase activity, acting on NAD(P)H, heme protein as acceptor"/>
    <property type="evidence" value="ECO:0007669"/>
    <property type="project" value="TreeGrafter"/>
</dbReference>
<proteinExistence type="inferred from homology"/>
<dbReference type="PANTHER" id="PTHR23289">
    <property type="entry name" value="CYTOCHROME C OXIDASE ASSEMBLY PROTEIN COX15"/>
    <property type="match status" value="1"/>
</dbReference>
<comment type="subunit">
    <text evidence="12">Interacts with CtaB.</text>
</comment>
<evidence type="ECO:0000256" key="8">
    <source>
        <dbReference type="ARBA" id="ARBA00023133"/>
    </source>
</evidence>
<comment type="subcellular location">
    <subcellularLocation>
        <location evidence="12">Cell membrane</location>
        <topology evidence="12">Multi-pass membrane protein</topology>
    </subcellularLocation>
    <subcellularLocation>
        <location evidence="2">Membrane</location>
        <topology evidence="2">Multi-pass membrane protein</topology>
    </subcellularLocation>
</comment>
<comment type="caution">
    <text evidence="12">Lacks conserved residue(s) required for the propagation of feature annotation.</text>
</comment>
<evidence type="ECO:0000256" key="3">
    <source>
        <dbReference type="ARBA" id="ARBA00022692"/>
    </source>
</evidence>
<comment type="cofactor">
    <cofactor evidence="1 12">
        <name>heme b</name>
        <dbReference type="ChEBI" id="CHEBI:60344"/>
    </cofactor>
</comment>
<reference evidence="13 14" key="1">
    <citation type="submission" date="2018-09" db="EMBL/GenBank/DDBJ databases">
        <title>Metagenome Assembled Genomes from an Advanced Water Purification Facility.</title>
        <authorList>
            <person name="Stamps B.W."/>
            <person name="Spear J.R."/>
        </authorList>
    </citation>
    <scope>NUCLEOTIDE SEQUENCE [LARGE SCALE GENOMIC DNA]</scope>
    <source>
        <strain evidence="13">Bin_54_1</strain>
    </source>
</reference>
<dbReference type="PANTHER" id="PTHR23289:SF2">
    <property type="entry name" value="CYTOCHROME C OXIDASE ASSEMBLY PROTEIN COX15 HOMOLOG"/>
    <property type="match status" value="1"/>
</dbReference>
<dbReference type="HAMAP" id="MF_01665">
    <property type="entry name" value="HemeA_synth_type2"/>
    <property type="match status" value="1"/>
</dbReference>
<feature type="transmembrane region" description="Helical" evidence="12">
    <location>
        <begin position="155"/>
        <end position="175"/>
    </location>
</feature>
<feature type="transmembrane region" description="Helical" evidence="12">
    <location>
        <begin position="259"/>
        <end position="275"/>
    </location>
</feature>
<dbReference type="Pfam" id="PF14373">
    <property type="entry name" value="Imm_superinfect"/>
    <property type="match status" value="1"/>
</dbReference>
<comment type="similarity">
    <text evidence="12">Belongs to the COX15/CtaA family. Type 2 subfamily.</text>
</comment>
<dbReference type="Proteomes" id="UP000321055">
    <property type="component" value="Unassembled WGS sequence"/>
</dbReference>
<keyword evidence="5 12" id="KW-1133">Transmembrane helix</keyword>